<keyword evidence="2" id="KW-1185">Reference proteome</keyword>
<dbReference type="PANTHER" id="PTHR33207">
    <property type="entry name" value="F-BOX DOMAIN CONTAINING PROTEIN-RELATED"/>
    <property type="match status" value="1"/>
</dbReference>
<evidence type="ECO:0000313" key="2">
    <source>
        <dbReference type="Proteomes" id="UP001497457"/>
    </source>
</evidence>
<organism evidence="1 2">
    <name type="scientific">Urochloa decumbens</name>
    <dbReference type="NCBI Taxonomy" id="240449"/>
    <lineage>
        <taxon>Eukaryota</taxon>
        <taxon>Viridiplantae</taxon>
        <taxon>Streptophyta</taxon>
        <taxon>Embryophyta</taxon>
        <taxon>Tracheophyta</taxon>
        <taxon>Spermatophyta</taxon>
        <taxon>Magnoliopsida</taxon>
        <taxon>Liliopsida</taxon>
        <taxon>Poales</taxon>
        <taxon>Poaceae</taxon>
        <taxon>PACMAD clade</taxon>
        <taxon>Panicoideae</taxon>
        <taxon>Panicodae</taxon>
        <taxon>Paniceae</taxon>
        <taxon>Melinidinae</taxon>
        <taxon>Urochloa</taxon>
    </lineage>
</organism>
<dbReference type="Proteomes" id="UP001497457">
    <property type="component" value="Chromosome 11b"/>
</dbReference>
<accession>A0ABC8VXU2</accession>
<dbReference type="SUPFAM" id="SSF81383">
    <property type="entry name" value="F-box domain"/>
    <property type="match status" value="1"/>
</dbReference>
<dbReference type="InterPro" id="IPR036047">
    <property type="entry name" value="F-box-like_dom_sf"/>
</dbReference>
<sequence length="412" mass="45717">MAEEKRPSRQATTIHDISDDTLEVILLRVPSPVVLIRAAATCKPWRRVIGDAGFLCRFRRRNGPYVLGHHVYYSDYGGRTAFNPLPAAAAEIAIIGGISYRTSLDFPPSSSVLHDSCGGLLASSTIGSLEINVCCPWTLEQKLFVCPTTSACGAAGEFLCPTTVILGAFFLNDPDDTPNMSSFRILCVGLRECRHDGRKATVVQIQSIVYAATDNSWLQLGAMAVSDITQGGLFWRPSLELVGRAGGSICWCPERASNVVLHLDESSGEFSRFTLPGHARVRYNRMNLRVIGGDAGTVHLVRIAYDELEVLRYARGGSNGGKCVVERRIRVPQMAIDEQNWGRWYYFSDTEDAAAPWRIIVLCDIVECDDEYVWMFSADEMNIELQRVQKSMCRLGGRAFPYELPWTICVCL</sequence>
<evidence type="ECO:0008006" key="3">
    <source>
        <dbReference type="Google" id="ProtNLM"/>
    </source>
</evidence>
<evidence type="ECO:0000313" key="1">
    <source>
        <dbReference type="EMBL" id="CAL4898361.1"/>
    </source>
</evidence>
<dbReference type="EMBL" id="OZ075121">
    <property type="protein sequence ID" value="CAL4898361.1"/>
    <property type="molecule type" value="Genomic_DNA"/>
</dbReference>
<name>A0ABC8VXU2_9POAL</name>
<protein>
    <recommendedName>
        <fullName evidence="3">F-box domain-containing protein</fullName>
    </recommendedName>
</protein>
<dbReference type="AlphaFoldDB" id="A0ABC8VXU2"/>
<reference evidence="1" key="1">
    <citation type="submission" date="2024-10" db="EMBL/GenBank/DDBJ databases">
        <authorList>
            <person name="Ryan C."/>
        </authorList>
    </citation>
    <scope>NUCLEOTIDE SEQUENCE [LARGE SCALE GENOMIC DNA]</scope>
</reference>
<proteinExistence type="predicted"/>
<gene>
    <name evidence="1" type="ORF">URODEC1_LOCUS7714</name>
</gene>